<sequence length="81" mass="9369">FVRLASSCDRRYRTIRCRGEPSCWYVSHCTIDFWGGQCRTTLPSVIRVRPHSNHEDEDGWNSSVVGFFAGFYLFGLLFSIT</sequence>
<name>A0A067PZC6_9AGAM</name>
<keyword evidence="1" id="KW-0812">Transmembrane</keyword>
<gene>
    <name evidence="2" type="ORF">JAAARDRAFT_207718</name>
</gene>
<dbReference type="EMBL" id="KL197721">
    <property type="protein sequence ID" value="KDQ56612.1"/>
    <property type="molecule type" value="Genomic_DNA"/>
</dbReference>
<keyword evidence="1" id="KW-0472">Membrane</keyword>
<reference evidence="3" key="1">
    <citation type="journal article" date="2014" name="Proc. Natl. Acad. Sci. U.S.A.">
        <title>Extensive sampling of basidiomycete genomes demonstrates inadequacy of the white-rot/brown-rot paradigm for wood decay fungi.</title>
        <authorList>
            <person name="Riley R."/>
            <person name="Salamov A.A."/>
            <person name="Brown D.W."/>
            <person name="Nagy L.G."/>
            <person name="Floudas D."/>
            <person name="Held B.W."/>
            <person name="Levasseur A."/>
            <person name="Lombard V."/>
            <person name="Morin E."/>
            <person name="Otillar R."/>
            <person name="Lindquist E.A."/>
            <person name="Sun H."/>
            <person name="LaButti K.M."/>
            <person name="Schmutz J."/>
            <person name="Jabbour D."/>
            <person name="Luo H."/>
            <person name="Baker S.E."/>
            <person name="Pisabarro A.G."/>
            <person name="Walton J.D."/>
            <person name="Blanchette R.A."/>
            <person name="Henrissat B."/>
            <person name="Martin F."/>
            <person name="Cullen D."/>
            <person name="Hibbett D.S."/>
            <person name="Grigoriev I.V."/>
        </authorList>
    </citation>
    <scope>NUCLEOTIDE SEQUENCE [LARGE SCALE GENOMIC DNA]</scope>
    <source>
        <strain evidence="3">MUCL 33604</strain>
    </source>
</reference>
<evidence type="ECO:0000313" key="2">
    <source>
        <dbReference type="EMBL" id="KDQ56612.1"/>
    </source>
</evidence>
<keyword evidence="3" id="KW-1185">Reference proteome</keyword>
<organism evidence="2 3">
    <name type="scientific">Jaapia argillacea MUCL 33604</name>
    <dbReference type="NCBI Taxonomy" id="933084"/>
    <lineage>
        <taxon>Eukaryota</taxon>
        <taxon>Fungi</taxon>
        <taxon>Dikarya</taxon>
        <taxon>Basidiomycota</taxon>
        <taxon>Agaricomycotina</taxon>
        <taxon>Agaricomycetes</taxon>
        <taxon>Agaricomycetidae</taxon>
        <taxon>Jaapiales</taxon>
        <taxon>Jaapiaceae</taxon>
        <taxon>Jaapia</taxon>
    </lineage>
</organism>
<dbReference type="InParanoid" id="A0A067PZC6"/>
<feature type="non-terminal residue" evidence="2">
    <location>
        <position position="1"/>
    </location>
</feature>
<protein>
    <submittedName>
        <fullName evidence="2">Uncharacterized protein</fullName>
    </submittedName>
</protein>
<feature type="transmembrane region" description="Helical" evidence="1">
    <location>
        <begin position="60"/>
        <end position="80"/>
    </location>
</feature>
<dbReference type="HOGENOM" id="CLU_2580282_0_0_1"/>
<accession>A0A067PZC6</accession>
<evidence type="ECO:0000313" key="3">
    <source>
        <dbReference type="Proteomes" id="UP000027265"/>
    </source>
</evidence>
<dbReference type="Proteomes" id="UP000027265">
    <property type="component" value="Unassembled WGS sequence"/>
</dbReference>
<evidence type="ECO:0000256" key="1">
    <source>
        <dbReference type="SAM" id="Phobius"/>
    </source>
</evidence>
<dbReference type="AlphaFoldDB" id="A0A067PZC6"/>
<proteinExistence type="predicted"/>
<keyword evidence="1" id="KW-1133">Transmembrane helix</keyword>